<dbReference type="Proteomes" id="UP001485043">
    <property type="component" value="Unassembled WGS sequence"/>
</dbReference>
<proteinExistence type="predicted"/>
<accession>A0AAW1T7C3</accession>
<organism evidence="2 3">
    <name type="scientific">Apatococcus fuscideae</name>
    <dbReference type="NCBI Taxonomy" id="2026836"/>
    <lineage>
        <taxon>Eukaryota</taxon>
        <taxon>Viridiplantae</taxon>
        <taxon>Chlorophyta</taxon>
        <taxon>core chlorophytes</taxon>
        <taxon>Trebouxiophyceae</taxon>
        <taxon>Chlorellales</taxon>
        <taxon>Chlorellaceae</taxon>
        <taxon>Apatococcus</taxon>
    </lineage>
</organism>
<dbReference type="AlphaFoldDB" id="A0AAW1T7C3"/>
<name>A0AAW1T7C3_9CHLO</name>
<keyword evidence="3" id="KW-1185">Reference proteome</keyword>
<evidence type="ECO:0008006" key="4">
    <source>
        <dbReference type="Google" id="ProtNLM"/>
    </source>
</evidence>
<evidence type="ECO:0000313" key="2">
    <source>
        <dbReference type="EMBL" id="KAK9864436.1"/>
    </source>
</evidence>
<dbReference type="EMBL" id="JALJOV010000354">
    <property type="protein sequence ID" value="KAK9864436.1"/>
    <property type="molecule type" value="Genomic_DNA"/>
</dbReference>
<reference evidence="2 3" key="1">
    <citation type="journal article" date="2024" name="Nat. Commun.">
        <title>Phylogenomics reveals the evolutionary origins of lichenization in chlorophyte algae.</title>
        <authorList>
            <person name="Puginier C."/>
            <person name="Libourel C."/>
            <person name="Otte J."/>
            <person name="Skaloud P."/>
            <person name="Haon M."/>
            <person name="Grisel S."/>
            <person name="Petersen M."/>
            <person name="Berrin J.G."/>
            <person name="Delaux P.M."/>
            <person name="Dal Grande F."/>
            <person name="Keller J."/>
        </authorList>
    </citation>
    <scope>NUCLEOTIDE SEQUENCE [LARGE SCALE GENOMIC DNA]</scope>
    <source>
        <strain evidence="2 3">SAG 2523</strain>
    </source>
</reference>
<comment type="caution">
    <text evidence="2">The sequence shown here is derived from an EMBL/GenBank/DDBJ whole genome shotgun (WGS) entry which is preliminary data.</text>
</comment>
<evidence type="ECO:0000313" key="3">
    <source>
        <dbReference type="Proteomes" id="UP001485043"/>
    </source>
</evidence>
<evidence type="ECO:0000256" key="1">
    <source>
        <dbReference type="SAM" id="MobiDB-lite"/>
    </source>
</evidence>
<sequence>MARRRDLSQLSELHGLRSQNRCKHGAMDAVGPVDICSFPIQDALRTHLLPFLTPAFLAHLRSPCRTLQELVDKRTGAIWRDAAQSVLPLESLPEARDGYAVQARLALHAEMAHKLTQGGPKTMLLMRLDSSPFLKDLLSWGPCSPMNGLSWSLQQGATSFDLRPTGKLEPPLAVNLASQLAAINAVTLAANPIPAPSASIHATSERMARAPGGAQGAGDSGHVADARVPATGHSGKVPKRDVLWCSWQGEHGHLVYLQTDQNPNQHQDQKQLMSVDTSSGALTKGPVMNGYHYDIHKASLRSPGGTAIMLLTESDAYAVLDLPSLHTSQSVNILEVDVIRGTVVLPDSMMDLEWHTDATSLMAGLGSPLMRI</sequence>
<protein>
    <recommendedName>
        <fullName evidence="4">F-box domain-containing protein</fullName>
    </recommendedName>
</protein>
<feature type="region of interest" description="Disordered" evidence="1">
    <location>
        <begin position="210"/>
        <end position="235"/>
    </location>
</feature>
<gene>
    <name evidence="2" type="ORF">WJX84_005098</name>
</gene>